<evidence type="ECO:0000256" key="18">
    <source>
        <dbReference type="PIRSR" id="PIRSR637770-2"/>
    </source>
</evidence>
<sequence length="307" mass="34593">MEKYEVIKALGQGTWGVVHMAKQKSTGRLVALKKIKSERPEDGINFTAIREIKLLREFKHPNIIELVDVFTTSDMAVCLVYEVAETDLSKILKDRSISISLADTKQHMSTLLCAISACHDRWILHRDLKPDNCLFLKDGTMKLADFGLARMYGTPKTRLSPQAITLWYKPPELLLGASEYGSAADVWSAGCIFAELLLRRPLLQGNQTDISQLDTIFQVFGTPNDSNWPDHRSLPLCTRGLEWDDSPPTHQFDEIFIAAPQDCISLLRSMLVLDPNKRFTACQCLSHPYFANDPAPTPKEKLVLFSD</sequence>
<comment type="caution">
    <text evidence="22">The sequence shown here is derived from an EMBL/GenBank/DDBJ whole genome shotgun (WGS) entry which is preliminary data.</text>
</comment>
<feature type="binding site" evidence="18 19">
    <location>
        <position position="33"/>
    </location>
    <ligand>
        <name>ATP</name>
        <dbReference type="ChEBI" id="CHEBI:30616"/>
    </ligand>
</feature>
<gene>
    <name evidence="22" type="ORF">ACHAXA_010917</name>
    <name evidence="23" type="ORF">ACHAXA_011240</name>
</gene>
<dbReference type="InterPro" id="IPR008271">
    <property type="entry name" value="Ser/Thr_kinase_AS"/>
</dbReference>
<comment type="similarity">
    <text evidence="2">Belongs to the protein kinase superfamily. CMGC Ser/Thr protein kinase family. CDC2/CDKX subfamily.</text>
</comment>
<keyword evidence="8 18" id="KW-0547">Nucleotide-binding</keyword>
<protein>
    <recommendedName>
        <fullName evidence="14">Cyclin-dependent kinase 2 homolog</fullName>
        <ecNumber evidence="3">2.7.11.23</ecNumber>
    </recommendedName>
    <alternativeName>
        <fullName evidence="15">Cell division control protein 2 homolog</fullName>
    </alternativeName>
    <alternativeName>
        <fullName evidence="16">cdc2-related kinase 2</fullName>
    </alternativeName>
</protein>
<dbReference type="GO" id="GO:0005524">
    <property type="term" value="F:ATP binding"/>
    <property type="evidence" value="ECO:0007669"/>
    <property type="project" value="UniProtKB-UniRule"/>
</dbReference>
<evidence type="ECO:0000256" key="2">
    <source>
        <dbReference type="ARBA" id="ARBA00006485"/>
    </source>
</evidence>
<evidence type="ECO:0000313" key="24">
    <source>
        <dbReference type="Proteomes" id="UP001530377"/>
    </source>
</evidence>
<dbReference type="PROSITE" id="PS00108">
    <property type="entry name" value="PROTEIN_KINASE_ST"/>
    <property type="match status" value="1"/>
</dbReference>
<comment type="subcellular location">
    <subcellularLocation>
        <location evidence="1">Nucleus</location>
    </subcellularLocation>
</comment>
<dbReference type="CDD" id="cd07841">
    <property type="entry name" value="STKc_CDK7"/>
    <property type="match status" value="1"/>
</dbReference>
<accession>A0ABD3R7P0</accession>
<keyword evidence="7" id="KW-0808">Transferase</keyword>
<dbReference type="PANTHER" id="PTHR24056:SF0">
    <property type="entry name" value="CYCLIN-DEPENDENT KINASE 7"/>
    <property type="match status" value="1"/>
</dbReference>
<dbReference type="PANTHER" id="PTHR24056">
    <property type="entry name" value="CELL DIVISION PROTEIN KINASE"/>
    <property type="match status" value="1"/>
</dbReference>
<evidence type="ECO:0000256" key="3">
    <source>
        <dbReference type="ARBA" id="ARBA00012409"/>
    </source>
</evidence>
<evidence type="ECO:0000256" key="20">
    <source>
        <dbReference type="RuleBase" id="RU000304"/>
    </source>
</evidence>
<dbReference type="Gene3D" id="3.30.200.20">
    <property type="entry name" value="Phosphorylase Kinase, domain 1"/>
    <property type="match status" value="1"/>
</dbReference>
<evidence type="ECO:0000256" key="16">
    <source>
        <dbReference type="ARBA" id="ARBA00042858"/>
    </source>
</evidence>
<dbReference type="InterPro" id="IPR000719">
    <property type="entry name" value="Prot_kinase_dom"/>
</dbReference>
<keyword evidence="10 18" id="KW-0067">ATP-binding</keyword>
<feature type="domain" description="Protein kinase" evidence="21">
    <location>
        <begin position="4"/>
        <end position="290"/>
    </location>
</feature>
<evidence type="ECO:0000256" key="17">
    <source>
        <dbReference type="PIRSR" id="PIRSR637770-1"/>
    </source>
</evidence>
<evidence type="ECO:0000313" key="23">
    <source>
        <dbReference type="EMBL" id="KAL3826431.1"/>
    </source>
</evidence>
<dbReference type="InterPro" id="IPR050108">
    <property type="entry name" value="CDK"/>
</dbReference>
<dbReference type="PROSITE" id="PS00107">
    <property type="entry name" value="PROTEIN_KINASE_ATP"/>
    <property type="match status" value="1"/>
</dbReference>
<dbReference type="Pfam" id="PF00069">
    <property type="entry name" value="Pkinase"/>
    <property type="match status" value="1"/>
</dbReference>
<reference evidence="22 24" key="1">
    <citation type="submission" date="2024-10" db="EMBL/GenBank/DDBJ databases">
        <title>Updated reference genomes for cyclostephanoid diatoms.</title>
        <authorList>
            <person name="Roberts W.R."/>
            <person name="Alverson A.J."/>
        </authorList>
    </citation>
    <scope>NUCLEOTIDE SEQUENCE [LARGE SCALE GENOMIC DNA]</scope>
    <source>
        <strain evidence="22 24">AJA228-03</strain>
    </source>
</reference>
<dbReference type="FunFam" id="3.30.200.20:FF:000554">
    <property type="entry name" value="CMGC/CDK/CDK7 protein kinase"/>
    <property type="match status" value="1"/>
</dbReference>
<evidence type="ECO:0000313" key="22">
    <source>
        <dbReference type="EMBL" id="KAL3809022.1"/>
    </source>
</evidence>
<dbReference type="Proteomes" id="UP001530377">
    <property type="component" value="Unassembled WGS sequence"/>
</dbReference>
<keyword evidence="12" id="KW-0131">Cell cycle</keyword>
<keyword evidence="9" id="KW-0418">Kinase</keyword>
<comment type="subunit">
    <text evidence="13">May form a complex composed of at least the catalytic subunit CRK2 and a cyclin.</text>
</comment>
<evidence type="ECO:0000256" key="1">
    <source>
        <dbReference type="ARBA" id="ARBA00004123"/>
    </source>
</evidence>
<keyword evidence="11" id="KW-0539">Nucleus</keyword>
<keyword evidence="24" id="KW-1185">Reference proteome</keyword>
<evidence type="ECO:0000256" key="9">
    <source>
        <dbReference type="ARBA" id="ARBA00022777"/>
    </source>
</evidence>
<evidence type="ECO:0000256" key="8">
    <source>
        <dbReference type="ARBA" id="ARBA00022741"/>
    </source>
</evidence>
<dbReference type="PROSITE" id="PS50011">
    <property type="entry name" value="PROTEIN_KINASE_DOM"/>
    <property type="match status" value="1"/>
</dbReference>
<evidence type="ECO:0000256" key="13">
    <source>
        <dbReference type="ARBA" id="ARBA00038543"/>
    </source>
</evidence>
<dbReference type="GO" id="GO:0051301">
    <property type="term" value="P:cell division"/>
    <property type="evidence" value="ECO:0007669"/>
    <property type="project" value="UniProtKB-KW"/>
</dbReference>
<dbReference type="EMBL" id="JALLPB020000449">
    <property type="protein sequence ID" value="KAL3809022.1"/>
    <property type="molecule type" value="Genomic_DNA"/>
</dbReference>
<dbReference type="GO" id="GO:0005634">
    <property type="term" value="C:nucleus"/>
    <property type="evidence" value="ECO:0007669"/>
    <property type="project" value="UniProtKB-SubCell"/>
</dbReference>
<keyword evidence="6" id="KW-0132">Cell division</keyword>
<evidence type="ECO:0000256" key="12">
    <source>
        <dbReference type="ARBA" id="ARBA00023306"/>
    </source>
</evidence>
<feature type="active site" description="Proton acceptor" evidence="17">
    <location>
        <position position="127"/>
    </location>
</feature>
<keyword evidence="4 20" id="KW-0723">Serine/threonine-protein kinase</keyword>
<dbReference type="InterPro" id="IPR037770">
    <property type="entry name" value="CDK7"/>
</dbReference>
<dbReference type="SUPFAM" id="SSF56112">
    <property type="entry name" value="Protein kinase-like (PK-like)"/>
    <property type="match status" value="1"/>
</dbReference>
<dbReference type="InterPro" id="IPR011009">
    <property type="entry name" value="Kinase-like_dom_sf"/>
</dbReference>
<dbReference type="AlphaFoldDB" id="A0ABD3R7P0"/>
<dbReference type="SMART" id="SM00220">
    <property type="entry name" value="S_TKc"/>
    <property type="match status" value="1"/>
</dbReference>
<dbReference type="InterPro" id="IPR017441">
    <property type="entry name" value="Protein_kinase_ATP_BS"/>
</dbReference>
<dbReference type="GO" id="GO:0008353">
    <property type="term" value="F:RNA polymerase II CTD heptapeptide repeat kinase activity"/>
    <property type="evidence" value="ECO:0007669"/>
    <property type="project" value="UniProtKB-EC"/>
</dbReference>
<evidence type="ECO:0000256" key="6">
    <source>
        <dbReference type="ARBA" id="ARBA00022618"/>
    </source>
</evidence>
<dbReference type="Gene3D" id="1.10.510.10">
    <property type="entry name" value="Transferase(Phosphotransferase) domain 1"/>
    <property type="match status" value="1"/>
</dbReference>
<evidence type="ECO:0000259" key="21">
    <source>
        <dbReference type="PROSITE" id="PS50011"/>
    </source>
</evidence>
<dbReference type="EMBL" id="JALLPB020000021">
    <property type="protein sequence ID" value="KAL3826431.1"/>
    <property type="molecule type" value="Genomic_DNA"/>
</dbReference>
<name>A0ABD3R7P0_9STRA</name>
<dbReference type="EC" id="2.7.11.23" evidence="3"/>
<keyword evidence="5" id="KW-0597">Phosphoprotein</keyword>
<evidence type="ECO:0000256" key="10">
    <source>
        <dbReference type="ARBA" id="ARBA00022840"/>
    </source>
</evidence>
<feature type="binding site" evidence="18">
    <location>
        <begin position="10"/>
        <end position="18"/>
    </location>
    <ligand>
        <name>ATP</name>
        <dbReference type="ChEBI" id="CHEBI:30616"/>
    </ligand>
</feature>
<evidence type="ECO:0000256" key="19">
    <source>
        <dbReference type="PROSITE-ProRule" id="PRU10141"/>
    </source>
</evidence>
<evidence type="ECO:0000256" key="7">
    <source>
        <dbReference type="ARBA" id="ARBA00022679"/>
    </source>
</evidence>
<evidence type="ECO:0000256" key="11">
    <source>
        <dbReference type="ARBA" id="ARBA00023242"/>
    </source>
</evidence>
<evidence type="ECO:0000256" key="14">
    <source>
        <dbReference type="ARBA" id="ARBA00039612"/>
    </source>
</evidence>
<evidence type="ECO:0000256" key="5">
    <source>
        <dbReference type="ARBA" id="ARBA00022553"/>
    </source>
</evidence>
<evidence type="ECO:0000256" key="15">
    <source>
        <dbReference type="ARBA" id="ARBA00041902"/>
    </source>
</evidence>
<evidence type="ECO:0000256" key="4">
    <source>
        <dbReference type="ARBA" id="ARBA00022527"/>
    </source>
</evidence>
<organism evidence="22 24">
    <name type="scientific">Cyclostephanos tholiformis</name>
    <dbReference type="NCBI Taxonomy" id="382380"/>
    <lineage>
        <taxon>Eukaryota</taxon>
        <taxon>Sar</taxon>
        <taxon>Stramenopiles</taxon>
        <taxon>Ochrophyta</taxon>
        <taxon>Bacillariophyta</taxon>
        <taxon>Coscinodiscophyceae</taxon>
        <taxon>Thalassiosirophycidae</taxon>
        <taxon>Stephanodiscales</taxon>
        <taxon>Stephanodiscaceae</taxon>
        <taxon>Cyclostephanos</taxon>
    </lineage>
</organism>
<dbReference type="FunFam" id="1.10.510.10:FF:001022">
    <property type="entry name" value="Cyclin-dependent kinase C-1, putative"/>
    <property type="match status" value="1"/>
</dbReference>
<proteinExistence type="inferred from homology"/>